<feature type="region of interest" description="Disordered" evidence="1">
    <location>
        <begin position="381"/>
        <end position="409"/>
    </location>
</feature>
<dbReference type="InterPro" id="IPR036397">
    <property type="entry name" value="RNaseH_sf"/>
</dbReference>
<dbReference type="Gene3D" id="3.30.420.10">
    <property type="entry name" value="Ribonuclease H-like superfamily/Ribonuclease H"/>
    <property type="match status" value="1"/>
</dbReference>
<dbReference type="InterPro" id="IPR041577">
    <property type="entry name" value="RT_RNaseH_2"/>
</dbReference>
<dbReference type="Pfam" id="PF03732">
    <property type="entry name" value="Retrotrans_gag"/>
    <property type="match status" value="1"/>
</dbReference>
<dbReference type="InterPro" id="IPR005162">
    <property type="entry name" value="Retrotrans_gag_dom"/>
</dbReference>
<dbReference type="Gene3D" id="3.10.10.10">
    <property type="entry name" value="HIV Type 1 Reverse Transcriptase, subunit A, domain 1"/>
    <property type="match status" value="1"/>
</dbReference>
<evidence type="ECO:0000313" key="4">
    <source>
        <dbReference type="Proteomes" id="UP001054252"/>
    </source>
</evidence>
<dbReference type="CDD" id="cd09279">
    <property type="entry name" value="RNase_HI_like"/>
    <property type="match status" value="1"/>
</dbReference>
<dbReference type="Pfam" id="PF13456">
    <property type="entry name" value="RVT_3"/>
    <property type="match status" value="1"/>
</dbReference>
<dbReference type="InterPro" id="IPR002156">
    <property type="entry name" value="RNaseH_domain"/>
</dbReference>
<dbReference type="Pfam" id="PF00078">
    <property type="entry name" value="RVT_1"/>
    <property type="match status" value="1"/>
</dbReference>
<dbReference type="InterPro" id="IPR012337">
    <property type="entry name" value="RNaseH-like_sf"/>
</dbReference>
<dbReference type="PANTHER" id="PTHR48475:SF2">
    <property type="entry name" value="RIBONUCLEASE H"/>
    <property type="match status" value="1"/>
</dbReference>
<dbReference type="Proteomes" id="UP001054252">
    <property type="component" value="Unassembled WGS sequence"/>
</dbReference>
<dbReference type="PANTHER" id="PTHR48475">
    <property type="entry name" value="RIBONUCLEASE H"/>
    <property type="match status" value="1"/>
</dbReference>
<reference evidence="3 4" key="1">
    <citation type="journal article" date="2021" name="Commun. Biol.">
        <title>The genome of Shorea leprosula (Dipterocarpaceae) highlights the ecological relevance of drought in aseasonal tropical rainforests.</title>
        <authorList>
            <person name="Ng K.K.S."/>
            <person name="Kobayashi M.J."/>
            <person name="Fawcett J.A."/>
            <person name="Hatakeyama M."/>
            <person name="Paape T."/>
            <person name="Ng C.H."/>
            <person name="Ang C.C."/>
            <person name="Tnah L.H."/>
            <person name="Lee C.T."/>
            <person name="Nishiyama T."/>
            <person name="Sese J."/>
            <person name="O'Brien M.J."/>
            <person name="Copetti D."/>
            <person name="Mohd Noor M.I."/>
            <person name="Ong R.C."/>
            <person name="Putra M."/>
            <person name="Sireger I.Z."/>
            <person name="Indrioko S."/>
            <person name="Kosugi Y."/>
            <person name="Izuno A."/>
            <person name="Isagi Y."/>
            <person name="Lee S.L."/>
            <person name="Shimizu K.K."/>
        </authorList>
    </citation>
    <scope>NUCLEOTIDE SEQUENCE [LARGE SCALE GENOMIC DNA]</scope>
    <source>
        <strain evidence="3">214</strain>
    </source>
</reference>
<feature type="compositionally biased region" description="Polar residues" evidence="1">
    <location>
        <begin position="63"/>
        <end position="79"/>
    </location>
</feature>
<feature type="compositionally biased region" description="Low complexity" evidence="1">
    <location>
        <begin position="81"/>
        <end position="97"/>
    </location>
</feature>
<name>A0AAV5KB66_9ROSI</name>
<dbReference type="InterPro" id="IPR041588">
    <property type="entry name" value="Integrase_H2C2"/>
</dbReference>
<accession>A0AAV5KB66</accession>
<dbReference type="GO" id="GO:0003676">
    <property type="term" value="F:nucleic acid binding"/>
    <property type="evidence" value="ECO:0007669"/>
    <property type="project" value="InterPro"/>
</dbReference>
<dbReference type="SUPFAM" id="SSF56672">
    <property type="entry name" value="DNA/RNA polymerases"/>
    <property type="match status" value="1"/>
</dbReference>
<dbReference type="EMBL" id="BPVZ01000058">
    <property type="protein sequence ID" value="GKV21720.1"/>
    <property type="molecule type" value="Genomic_DNA"/>
</dbReference>
<evidence type="ECO:0000256" key="1">
    <source>
        <dbReference type="SAM" id="MobiDB-lite"/>
    </source>
</evidence>
<dbReference type="InterPro" id="IPR043502">
    <property type="entry name" value="DNA/RNA_pol_sf"/>
</dbReference>
<gene>
    <name evidence="3" type="ORF">SLEP1_g31674</name>
</gene>
<evidence type="ECO:0000313" key="3">
    <source>
        <dbReference type="EMBL" id="GKV21720.1"/>
    </source>
</evidence>
<sequence length="1506" mass="169007">MVHTRSVRAGNSSLPLGQGQPSNNLPLPIPPQIPLQIPPQLPPQVPIMFPPVDHAEGGDENQPHTSAHNSTSTANQDAVTAQLAAMQQQFASQQNPQPVQPAPAISESQDQSHIAPAQQPIPDDVTRRLDSLEKLIAEHRDPPPPRNVTDSIPHPLNTNITLEPYPTGFKIPQLETYDGTKDPDDHLHAFYSCMQAHNASDALMCKIFPSTLRGNARTWYYSLPPRSISSYTEMASAFATKFSSRRLIRKTTTELMRVKQRDGESLKNYMSRFNDSVLEVSSFDQAVGIATVISGLKHDRFRDSLIKHAATTFSEINNKMDLRRPGPMRTATASRDHTRYCDFHQDHGHTTEQCNSLKSKLESLAQKGMLNEYVQRVEQPRFVREQRPQPQGVRNPPNRQGVGYQQAPPPLPPPARIIHMITGGLEAGGLSYKQRKLYVREVKHQNRAQKRKIDDAEWKNQPITFTSADLDTVVTPHNDPLVTSVMINNCEVQRILVDTGSAPDIMYFHCFESLGLDPALLQKYDGPIYGFNNQPIPMASSFNIVIGRPTLTEIRVVVSQSHLCMKFPTPMGIATLRGNQEVARHCYITSVTQPMKGKAQTPEVIPQRISDNQQVMGVEIVDNRLEDETRAALVEDVEEVLIDDRDPSRTTQIGTRLNPEERAELIAFLRANNDIFVWTSADMPGIPTSVCQHKLSTNPLKKLVAQKRRLFGGERLQAIKEEVEKLLQAGFVWKVDYCEWVANPVLVKKANGKWQMCIDYTNLKNACPKDCYPMPSIDKLVEAASGNERLSLLDAYSGYHQVPMAPEDEEKTAFYAGDEIYCYVMMPFGLKNAGATYQKMVTIVFHAQIGKNLEVYVDDIVVKSLKAEDHLADLDETFTNLRKNRMRLNPAKCIFGVESGKFLGFMVSRRGIEVNPEKIRAIAEMEPPKSIKDIQRLTGRVAALHRFISRSVDKCLPFFKIMRSAAQKDGSGKQKKFEWTKECQTAFDDLKSYLSSPPLLTKAIDGEILYLYLGISDEAISSVLVREEAKHQKPIYYLSSVLHGAELRYPMAEKAALAVVTSARKLRPYFQSHPIIVLTDQPLRQILQKPDSKGSGAGALLIGPDGYRSEHALKFNFDATNNMAEYEALILGLQLALELKISAIQVYSDSQLVVNQINSICEVVDPVMMKYVALVAELKCKFQKFCLSKIPRAENEQADSLSKFASDSSLSSRSVFVEVLNEPSFTKPRVMEISTNPDTPSWTDSIVSFLRDGIVPEDRQEAMKLRKKASRYTLVDGVLYKRSFSLPLLRCLNPYEAEYAIREVHEGVCGSHVGARTLAHKVLRQGYYWPNMYRDATYFVQKCPKCQFFAHLTHQPAEELTNLVAPWPFAQWGLDLLGPFVKGVGGVTHLIVVRSSADMGSQIRSWPIMELNSIASHFEISAPVMGSSYSSPPFTIRSPMAWWNLTTSRTATGETPYHLAFGTEAVIPVEIGVPSFRVTHFDEERNGQLLRENLDLLAEVREEARL</sequence>
<proteinExistence type="predicted"/>
<feature type="region of interest" description="Disordered" evidence="1">
    <location>
        <begin position="48"/>
        <end position="124"/>
    </location>
</feature>
<dbReference type="InterPro" id="IPR043128">
    <property type="entry name" value="Rev_trsase/Diguanyl_cyclase"/>
</dbReference>
<feature type="region of interest" description="Disordered" evidence="1">
    <location>
        <begin position="1"/>
        <end position="30"/>
    </location>
</feature>
<feature type="domain" description="RNase H type-1" evidence="2">
    <location>
        <begin position="1071"/>
        <end position="1207"/>
    </location>
</feature>
<dbReference type="InterPro" id="IPR000477">
    <property type="entry name" value="RT_dom"/>
</dbReference>
<dbReference type="Pfam" id="PF17919">
    <property type="entry name" value="RT_RNaseH_2"/>
    <property type="match status" value="1"/>
</dbReference>
<comment type="caution">
    <text evidence="3">The sequence shown here is derived from an EMBL/GenBank/DDBJ whole genome shotgun (WGS) entry which is preliminary data.</text>
</comment>
<dbReference type="Gene3D" id="1.10.340.70">
    <property type="match status" value="1"/>
</dbReference>
<dbReference type="Gene3D" id="3.30.70.270">
    <property type="match status" value="2"/>
</dbReference>
<dbReference type="CDD" id="cd01647">
    <property type="entry name" value="RT_LTR"/>
    <property type="match status" value="1"/>
</dbReference>
<dbReference type="PROSITE" id="PS50879">
    <property type="entry name" value="RNASE_H_1"/>
    <property type="match status" value="1"/>
</dbReference>
<feature type="compositionally biased region" description="Polar residues" evidence="1">
    <location>
        <begin position="9"/>
        <end position="24"/>
    </location>
</feature>
<evidence type="ECO:0000259" key="2">
    <source>
        <dbReference type="PROSITE" id="PS50879"/>
    </source>
</evidence>
<dbReference type="GO" id="GO:0004523">
    <property type="term" value="F:RNA-DNA hybrid ribonuclease activity"/>
    <property type="evidence" value="ECO:0007669"/>
    <property type="project" value="InterPro"/>
</dbReference>
<organism evidence="3 4">
    <name type="scientific">Rubroshorea leprosula</name>
    <dbReference type="NCBI Taxonomy" id="152421"/>
    <lineage>
        <taxon>Eukaryota</taxon>
        <taxon>Viridiplantae</taxon>
        <taxon>Streptophyta</taxon>
        <taxon>Embryophyta</taxon>
        <taxon>Tracheophyta</taxon>
        <taxon>Spermatophyta</taxon>
        <taxon>Magnoliopsida</taxon>
        <taxon>eudicotyledons</taxon>
        <taxon>Gunneridae</taxon>
        <taxon>Pentapetalae</taxon>
        <taxon>rosids</taxon>
        <taxon>malvids</taxon>
        <taxon>Malvales</taxon>
        <taxon>Dipterocarpaceae</taxon>
        <taxon>Rubroshorea</taxon>
    </lineage>
</organism>
<keyword evidence="4" id="KW-1185">Reference proteome</keyword>
<feature type="region of interest" description="Disordered" evidence="1">
    <location>
        <begin position="136"/>
        <end position="164"/>
    </location>
</feature>
<dbReference type="Pfam" id="PF17921">
    <property type="entry name" value="Integrase_H2C2"/>
    <property type="match status" value="1"/>
</dbReference>
<dbReference type="SUPFAM" id="SSF53098">
    <property type="entry name" value="Ribonuclease H-like"/>
    <property type="match status" value="1"/>
</dbReference>
<protein>
    <recommendedName>
        <fullName evidence="2">RNase H type-1 domain-containing protein</fullName>
    </recommendedName>
</protein>